<keyword evidence="3 8" id="KW-0694">RNA-binding</keyword>
<evidence type="ECO:0000256" key="7">
    <source>
        <dbReference type="ARBA" id="ARBA00035294"/>
    </source>
</evidence>
<organism evidence="10 11">
    <name type="scientific">Zooshikella ganghwensis</name>
    <dbReference type="NCBI Taxonomy" id="202772"/>
    <lineage>
        <taxon>Bacteria</taxon>
        <taxon>Pseudomonadati</taxon>
        <taxon>Pseudomonadota</taxon>
        <taxon>Gammaproteobacteria</taxon>
        <taxon>Oceanospirillales</taxon>
        <taxon>Zooshikellaceae</taxon>
        <taxon>Zooshikella</taxon>
    </lineage>
</organism>
<dbReference type="GO" id="GO:0006412">
    <property type="term" value="P:translation"/>
    <property type="evidence" value="ECO:0007669"/>
    <property type="project" value="UniProtKB-UniRule"/>
</dbReference>
<keyword evidence="11" id="KW-1185">Reference proteome</keyword>
<dbReference type="PANTHER" id="PTHR21011:SF1">
    <property type="entry name" value="SMALL RIBOSOMAL SUBUNIT PROTEIN BS6M"/>
    <property type="match status" value="1"/>
</dbReference>
<evidence type="ECO:0000256" key="1">
    <source>
        <dbReference type="ARBA" id="ARBA00009512"/>
    </source>
</evidence>
<evidence type="ECO:0000313" key="11">
    <source>
        <dbReference type="Proteomes" id="UP000257039"/>
    </source>
</evidence>
<evidence type="ECO:0000256" key="5">
    <source>
        <dbReference type="ARBA" id="ARBA00023274"/>
    </source>
</evidence>
<evidence type="ECO:0000256" key="2">
    <source>
        <dbReference type="ARBA" id="ARBA00022730"/>
    </source>
</evidence>
<feature type="region of interest" description="Disordered" evidence="9">
    <location>
        <begin position="99"/>
        <end position="136"/>
    </location>
</feature>
<gene>
    <name evidence="8" type="primary">rpsF</name>
    <name evidence="10" type="ORF">B9G39_03125</name>
</gene>
<dbReference type="GO" id="GO:0022627">
    <property type="term" value="C:cytosolic small ribosomal subunit"/>
    <property type="evidence" value="ECO:0007669"/>
    <property type="project" value="TreeGrafter"/>
</dbReference>
<comment type="function">
    <text evidence="6 8">Binds together with bS18 to 16S ribosomal RNA.</text>
</comment>
<dbReference type="RefSeq" id="WP_027706908.1">
    <property type="nucleotide sequence ID" value="NZ_JAEVHG010000006.1"/>
</dbReference>
<evidence type="ECO:0000256" key="8">
    <source>
        <dbReference type="HAMAP-Rule" id="MF_00360"/>
    </source>
</evidence>
<dbReference type="Proteomes" id="UP000257039">
    <property type="component" value="Unassembled WGS sequence"/>
</dbReference>
<proteinExistence type="inferred from homology"/>
<dbReference type="GO" id="GO:0070181">
    <property type="term" value="F:small ribosomal subunit rRNA binding"/>
    <property type="evidence" value="ECO:0007669"/>
    <property type="project" value="TreeGrafter"/>
</dbReference>
<feature type="compositionally biased region" description="Acidic residues" evidence="9">
    <location>
        <begin position="122"/>
        <end position="136"/>
    </location>
</feature>
<evidence type="ECO:0000313" key="10">
    <source>
        <dbReference type="EMBL" id="RDH42516.1"/>
    </source>
</evidence>
<dbReference type="NCBIfam" id="TIGR00166">
    <property type="entry name" value="S6"/>
    <property type="match status" value="1"/>
</dbReference>
<comment type="caution">
    <text evidence="10">The sequence shown here is derived from an EMBL/GenBank/DDBJ whole genome shotgun (WGS) entry which is preliminary data.</text>
</comment>
<feature type="compositionally biased region" description="Basic and acidic residues" evidence="9">
    <location>
        <begin position="103"/>
        <end position="121"/>
    </location>
</feature>
<reference evidence="10 11" key="1">
    <citation type="submission" date="2017-04" db="EMBL/GenBank/DDBJ databases">
        <title>Draft genome sequence of Zooshikella ganghwensis VG4 isolated from Red Sea sediments.</title>
        <authorList>
            <person name="Rehman Z."/>
            <person name="Alam I."/>
            <person name="Kamau A."/>
            <person name="Bajic V."/>
            <person name="Leiknes T."/>
        </authorList>
    </citation>
    <scope>NUCLEOTIDE SEQUENCE [LARGE SCALE GENOMIC DNA]</scope>
    <source>
        <strain evidence="10 11">VG4</strain>
    </source>
</reference>
<dbReference type="InterPro" id="IPR000529">
    <property type="entry name" value="Ribosomal_bS6"/>
</dbReference>
<dbReference type="InterPro" id="IPR035980">
    <property type="entry name" value="Ribosomal_bS6_sf"/>
</dbReference>
<dbReference type="HAMAP" id="MF_00360">
    <property type="entry name" value="Ribosomal_bS6"/>
    <property type="match status" value="1"/>
</dbReference>
<dbReference type="AlphaFoldDB" id="A0A4P9VIY1"/>
<keyword evidence="5 8" id="KW-0687">Ribonucleoprotein</keyword>
<dbReference type="FunFam" id="3.30.70.60:FF:000003">
    <property type="entry name" value="30S ribosomal protein S6"/>
    <property type="match status" value="1"/>
</dbReference>
<evidence type="ECO:0000256" key="3">
    <source>
        <dbReference type="ARBA" id="ARBA00022884"/>
    </source>
</evidence>
<dbReference type="Pfam" id="PF01250">
    <property type="entry name" value="Ribosomal_S6"/>
    <property type="match status" value="1"/>
</dbReference>
<evidence type="ECO:0000256" key="4">
    <source>
        <dbReference type="ARBA" id="ARBA00022980"/>
    </source>
</evidence>
<dbReference type="PANTHER" id="PTHR21011">
    <property type="entry name" value="MITOCHONDRIAL 28S RIBOSOMAL PROTEIN S6"/>
    <property type="match status" value="1"/>
</dbReference>
<dbReference type="EMBL" id="NDXW01000001">
    <property type="protein sequence ID" value="RDH42516.1"/>
    <property type="molecule type" value="Genomic_DNA"/>
</dbReference>
<protein>
    <recommendedName>
        <fullName evidence="7 8">Small ribosomal subunit protein bS6</fullName>
    </recommendedName>
</protein>
<dbReference type="InterPro" id="IPR020814">
    <property type="entry name" value="Ribosomal_S6_plastid/chlpt"/>
</dbReference>
<dbReference type="SUPFAM" id="SSF54995">
    <property type="entry name" value="Ribosomal protein S6"/>
    <property type="match status" value="1"/>
</dbReference>
<keyword evidence="4 8" id="KW-0689">Ribosomal protein</keyword>
<name>A0A4P9VIY1_9GAMM</name>
<dbReference type="CDD" id="cd00473">
    <property type="entry name" value="bS6"/>
    <property type="match status" value="1"/>
</dbReference>
<comment type="similarity">
    <text evidence="1 8">Belongs to the bacterial ribosomal protein bS6 family.</text>
</comment>
<evidence type="ECO:0000256" key="6">
    <source>
        <dbReference type="ARBA" id="ARBA00035104"/>
    </source>
</evidence>
<accession>A0A4P9VIY1</accession>
<dbReference type="InterPro" id="IPR014717">
    <property type="entry name" value="Transl_elong_EF1B/ribsomal_bS6"/>
</dbReference>
<dbReference type="GO" id="GO:0003735">
    <property type="term" value="F:structural constituent of ribosome"/>
    <property type="evidence" value="ECO:0007669"/>
    <property type="project" value="InterPro"/>
</dbReference>
<sequence length="136" mass="15650">MRHYEIVFLVHPDQSEQVGAMIERYTSLVTEGNGTVHRLEDWGRRQLAYPIQKVHKAHYVLMNVECSNEILDELTNSFRFNDAVIRNMVVRLNEAVTEPSIMKAEEGRNERREDSAKKDASDVDSIEAADESTVEE</sequence>
<keyword evidence="2 8" id="KW-0699">rRNA-binding</keyword>
<dbReference type="Gene3D" id="3.30.70.60">
    <property type="match status" value="1"/>
</dbReference>
<evidence type="ECO:0000256" key="9">
    <source>
        <dbReference type="SAM" id="MobiDB-lite"/>
    </source>
</evidence>